<dbReference type="HOGENOM" id="CLU_3023082_0_0_4"/>
<dbReference type="RefSeq" id="WP_012367373.1">
    <property type="nucleotide sequence ID" value="NC_010553.1"/>
</dbReference>
<gene>
    <name evidence="1" type="ordered locus">BamMC406_6739</name>
</gene>
<accession>B1Z6R4</accession>
<protein>
    <submittedName>
        <fullName evidence="1">Uncharacterized protein</fullName>
    </submittedName>
</protein>
<organism evidence="1 2">
    <name type="scientific">Burkholderia ambifaria (strain MC40-6)</name>
    <dbReference type="NCBI Taxonomy" id="398577"/>
    <lineage>
        <taxon>Bacteria</taxon>
        <taxon>Pseudomonadati</taxon>
        <taxon>Pseudomonadota</taxon>
        <taxon>Betaproteobacteria</taxon>
        <taxon>Burkholderiales</taxon>
        <taxon>Burkholderiaceae</taxon>
        <taxon>Burkholderia</taxon>
        <taxon>Burkholderia cepacia complex</taxon>
    </lineage>
</organism>
<dbReference type="Proteomes" id="UP000001680">
    <property type="component" value="Plasmid pBMC401"/>
</dbReference>
<evidence type="ECO:0000313" key="2">
    <source>
        <dbReference type="Proteomes" id="UP000001680"/>
    </source>
</evidence>
<keyword evidence="1" id="KW-0614">Plasmid</keyword>
<reference evidence="2" key="1">
    <citation type="submission" date="2008-04" db="EMBL/GenBank/DDBJ databases">
        <title>Complete sequence of plasmid 1 of Burkholderia ambifaria MC40-6.</title>
        <authorList>
            <person name="Copeland A."/>
            <person name="Lucas S."/>
            <person name="Lapidus A."/>
            <person name="Glavina del Rio T."/>
            <person name="Dalin E."/>
            <person name="Tice H."/>
            <person name="Pitluck S."/>
            <person name="Chain P."/>
            <person name="Malfatti S."/>
            <person name="Shin M."/>
            <person name="Vergez L."/>
            <person name="Lang D."/>
            <person name="Schmutz J."/>
            <person name="Larimer F."/>
            <person name="Land M."/>
            <person name="Hauser L."/>
            <person name="Kyrpides N."/>
            <person name="Lykidis A."/>
            <person name="Ramette A."/>
            <person name="Konstantinidis K."/>
            <person name="Tiedje J."/>
            <person name="Richardson P."/>
        </authorList>
    </citation>
    <scope>NUCLEOTIDE SEQUENCE [LARGE SCALE GENOMIC DNA]</scope>
    <source>
        <strain evidence="2">MC40-6</strain>
        <plasmid evidence="2">Plasmid pBMC401</plasmid>
    </source>
</reference>
<dbReference type="KEGG" id="bac:BamMC406_6739"/>
<dbReference type="EMBL" id="CP001028">
    <property type="protein sequence ID" value="ACB69141.1"/>
    <property type="molecule type" value="Genomic_DNA"/>
</dbReference>
<sequence length="55" mass="5996">MEQTNILRQLHAIATGELQHAYNGMCPDQVEGPEVRDEDCPACCALLAADALLQQ</sequence>
<proteinExistence type="predicted"/>
<name>B1Z6R4_BURA4</name>
<dbReference type="AlphaFoldDB" id="B1Z6R4"/>
<evidence type="ECO:0000313" key="1">
    <source>
        <dbReference type="EMBL" id="ACB69141.1"/>
    </source>
</evidence>
<geneLocation type="plasmid" evidence="1 2">
    <name>pBMC401</name>
</geneLocation>